<dbReference type="AlphaFoldDB" id="A0AAV9HIN9"/>
<dbReference type="Pfam" id="PF08386">
    <property type="entry name" value="Abhydrolase_4"/>
    <property type="match status" value="1"/>
</dbReference>
<accession>A0AAV9HIN9</accession>
<keyword evidence="4" id="KW-0472">Membrane</keyword>
<evidence type="ECO:0000256" key="2">
    <source>
        <dbReference type="ARBA" id="ARBA00022801"/>
    </source>
</evidence>
<feature type="compositionally biased region" description="Low complexity" evidence="3">
    <location>
        <begin position="77"/>
        <end position="93"/>
    </location>
</feature>
<sequence length="789" mass="87140">MFFVLQHQAKKKIKKMGIPEIDANPHPLTGQSLARNSRRRHGTCLSLIAIIVGILFLGSLPNIRFFNPSLWGHDDASSSSSSSSPSSASSSSSKPDPNNPWKSITPSRRLEWHPCYQSFPPHTFLCARLSLPMNYNESPSESTSWQSSSGDSVSIALLLLPASSHSNSTSSGSGFGPEQKKPGTFRPPLMVNPGGPGGSGVQFALLFGSAVQKVFGESQPVLGFDPRGVGYSTPLADCWARKPAACRMGPGQDCEEDAAGGLRRRIEWENGMMGAGAYGLLNDSETNLGLLNSGQRGVNELCRGKEKSLEEERRGGGGILKYAGTKYVARDMVGILDAWDEWVEEEGKKGGNKEDVKEKKENKEGKKEKAKLTYWGFSYGTYLGMTFARMFPDRVGRMVLDGVVDAGYYESEFWSESLLDADKAWDKFFEYCLKAKGKCAFWREGDERAETLRRRYEETLEALESRESGPVTFTHPEYFYPVVLRRSFVRLLVFGSLKSPVLAYPAVAEILNVLHRRSYENLSAMFGDLQALCLMPGGLPFSIRNDAQRAIMCGDKKEKHQMNLTIPEIREAYGKMAKVSQFADIWVGLMLQCNGWDISEPYRLDSDLLKKQWLDSSSGGGGSSSDHYHHHQTQINTSFPILFMGNTHDPVTPLKAAVKMSLRFRDAGLLELKTEGHCTLGSSASVCIARAVRDYVLHGKVPPPARVKGKNYLDGKWTTCDADETPWNRVGSFEAAYQRGGDGDVALMEAMNEMRDAIGKVNQLDNFQVGTKESRALMESFVSKSLGSV</sequence>
<protein>
    <submittedName>
        <fullName evidence="6">TAP-like protein-domain-containing protein</fullName>
    </submittedName>
</protein>
<feature type="transmembrane region" description="Helical" evidence="4">
    <location>
        <begin position="42"/>
        <end position="60"/>
    </location>
</feature>
<dbReference type="Gene3D" id="3.40.50.1820">
    <property type="entry name" value="alpha/beta hydrolase"/>
    <property type="match status" value="1"/>
</dbReference>
<evidence type="ECO:0000313" key="7">
    <source>
        <dbReference type="Proteomes" id="UP001321749"/>
    </source>
</evidence>
<evidence type="ECO:0000259" key="5">
    <source>
        <dbReference type="Pfam" id="PF08386"/>
    </source>
</evidence>
<dbReference type="PANTHER" id="PTHR43248">
    <property type="entry name" value="2-SUCCINYL-6-HYDROXY-2,4-CYCLOHEXADIENE-1-CARBOXYLATE SYNTHASE"/>
    <property type="match status" value="1"/>
</dbReference>
<keyword evidence="2" id="KW-0378">Hydrolase</keyword>
<dbReference type="Proteomes" id="UP001321749">
    <property type="component" value="Unassembled WGS sequence"/>
</dbReference>
<evidence type="ECO:0000256" key="1">
    <source>
        <dbReference type="ARBA" id="ARBA00010088"/>
    </source>
</evidence>
<dbReference type="PANTHER" id="PTHR43248:SF25">
    <property type="entry name" value="AB HYDROLASE-1 DOMAIN-CONTAINING PROTEIN-RELATED"/>
    <property type="match status" value="1"/>
</dbReference>
<feature type="region of interest" description="Disordered" evidence="3">
    <location>
        <begin position="165"/>
        <end position="193"/>
    </location>
</feature>
<name>A0AAV9HIN9_9PEZI</name>
<dbReference type="InterPro" id="IPR051601">
    <property type="entry name" value="Serine_prot/Carboxylest_S33"/>
</dbReference>
<feature type="domain" description="Peptidase S33 tripeptidyl aminopeptidase-like C-terminal" evidence="5">
    <location>
        <begin position="629"/>
        <end position="703"/>
    </location>
</feature>
<feature type="compositionally biased region" description="Polar residues" evidence="3">
    <location>
        <begin position="94"/>
        <end position="104"/>
    </location>
</feature>
<keyword evidence="4" id="KW-0812">Transmembrane</keyword>
<comment type="caution">
    <text evidence="6">The sequence shown here is derived from an EMBL/GenBank/DDBJ whole genome shotgun (WGS) entry which is preliminary data.</text>
</comment>
<dbReference type="SUPFAM" id="SSF53474">
    <property type="entry name" value="alpha/beta-Hydrolases"/>
    <property type="match status" value="2"/>
</dbReference>
<dbReference type="InterPro" id="IPR013595">
    <property type="entry name" value="Pept_S33_TAP-like_C"/>
</dbReference>
<organism evidence="6 7">
    <name type="scientific">Cladorrhinum samala</name>
    <dbReference type="NCBI Taxonomy" id="585594"/>
    <lineage>
        <taxon>Eukaryota</taxon>
        <taxon>Fungi</taxon>
        <taxon>Dikarya</taxon>
        <taxon>Ascomycota</taxon>
        <taxon>Pezizomycotina</taxon>
        <taxon>Sordariomycetes</taxon>
        <taxon>Sordariomycetidae</taxon>
        <taxon>Sordariales</taxon>
        <taxon>Podosporaceae</taxon>
        <taxon>Cladorrhinum</taxon>
    </lineage>
</organism>
<comment type="similarity">
    <text evidence="1">Belongs to the peptidase S33 family.</text>
</comment>
<dbReference type="EMBL" id="MU865029">
    <property type="protein sequence ID" value="KAK4459706.1"/>
    <property type="molecule type" value="Genomic_DNA"/>
</dbReference>
<dbReference type="GO" id="GO:0016787">
    <property type="term" value="F:hydrolase activity"/>
    <property type="evidence" value="ECO:0007669"/>
    <property type="project" value="UniProtKB-KW"/>
</dbReference>
<evidence type="ECO:0000256" key="3">
    <source>
        <dbReference type="SAM" id="MobiDB-lite"/>
    </source>
</evidence>
<proteinExistence type="inferred from homology"/>
<reference evidence="6" key="1">
    <citation type="journal article" date="2023" name="Mol. Phylogenet. Evol.">
        <title>Genome-scale phylogeny and comparative genomics of the fungal order Sordariales.</title>
        <authorList>
            <person name="Hensen N."/>
            <person name="Bonometti L."/>
            <person name="Westerberg I."/>
            <person name="Brannstrom I.O."/>
            <person name="Guillou S."/>
            <person name="Cros-Aarteil S."/>
            <person name="Calhoun S."/>
            <person name="Haridas S."/>
            <person name="Kuo A."/>
            <person name="Mondo S."/>
            <person name="Pangilinan J."/>
            <person name="Riley R."/>
            <person name="LaButti K."/>
            <person name="Andreopoulos B."/>
            <person name="Lipzen A."/>
            <person name="Chen C."/>
            <person name="Yan M."/>
            <person name="Daum C."/>
            <person name="Ng V."/>
            <person name="Clum A."/>
            <person name="Steindorff A."/>
            <person name="Ohm R.A."/>
            <person name="Martin F."/>
            <person name="Silar P."/>
            <person name="Natvig D.O."/>
            <person name="Lalanne C."/>
            <person name="Gautier V."/>
            <person name="Ament-Velasquez S.L."/>
            <person name="Kruys A."/>
            <person name="Hutchinson M.I."/>
            <person name="Powell A.J."/>
            <person name="Barry K."/>
            <person name="Miller A.N."/>
            <person name="Grigoriev I.V."/>
            <person name="Debuchy R."/>
            <person name="Gladieux P."/>
            <person name="Hiltunen Thoren M."/>
            <person name="Johannesson H."/>
        </authorList>
    </citation>
    <scope>NUCLEOTIDE SEQUENCE</scope>
    <source>
        <strain evidence="6">PSN324</strain>
    </source>
</reference>
<dbReference type="InterPro" id="IPR029058">
    <property type="entry name" value="AB_hydrolase_fold"/>
</dbReference>
<keyword evidence="7" id="KW-1185">Reference proteome</keyword>
<feature type="region of interest" description="Disordered" evidence="3">
    <location>
        <begin position="77"/>
        <end position="104"/>
    </location>
</feature>
<keyword evidence="4" id="KW-1133">Transmembrane helix</keyword>
<reference evidence="6" key="2">
    <citation type="submission" date="2023-06" db="EMBL/GenBank/DDBJ databases">
        <authorList>
            <consortium name="Lawrence Berkeley National Laboratory"/>
            <person name="Mondo S.J."/>
            <person name="Hensen N."/>
            <person name="Bonometti L."/>
            <person name="Westerberg I."/>
            <person name="Brannstrom I.O."/>
            <person name="Guillou S."/>
            <person name="Cros-Aarteil S."/>
            <person name="Calhoun S."/>
            <person name="Haridas S."/>
            <person name="Kuo A."/>
            <person name="Pangilinan J."/>
            <person name="Riley R."/>
            <person name="Labutti K."/>
            <person name="Andreopoulos B."/>
            <person name="Lipzen A."/>
            <person name="Chen C."/>
            <person name="Yanf M."/>
            <person name="Daum C."/>
            <person name="Ng V."/>
            <person name="Clum A."/>
            <person name="Steindorff A."/>
            <person name="Ohm R."/>
            <person name="Martin F."/>
            <person name="Silar P."/>
            <person name="Natvig D."/>
            <person name="Lalanne C."/>
            <person name="Gautier V."/>
            <person name="Ament-Velasquez S.L."/>
            <person name="Kruys A."/>
            <person name="Hutchinson M.I."/>
            <person name="Powell A.J."/>
            <person name="Barry K."/>
            <person name="Miller A.N."/>
            <person name="Grigoriev I.V."/>
            <person name="Debuchy R."/>
            <person name="Gladieux P."/>
            <person name="Thoren M.H."/>
            <person name="Johannesson H."/>
        </authorList>
    </citation>
    <scope>NUCLEOTIDE SEQUENCE</scope>
    <source>
        <strain evidence="6">PSN324</strain>
    </source>
</reference>
<evidence type="ECO:0000256" key="4">
    <source>
        <dbReference type="SAM" id="Phobius"/>
    </source>
</evidence>
<evidence type="ECO:0000313" key="6">
    <source>
        <dbReference type="EMBL" id="KAK4459706.1"/>
    </source>
</evidence>
<gene>
    <name evidence="6" type="ORF">QBC42DRAFT_207328</name>
</gene>